<keyword evidence="2" id="KW-0813">Transport</keyword>
<evidence type="ECO:0000259" key="12">
    <source>
        <dbReference type="PROSITE" id="PS50892"/>
    </source>
</evidence>
<dbReference type="RefSeq" id="XP_001744447.1">
    <property type="nucleotide sequence ID" value="XM_001744395.1"/>
</dbReference>
<feature type="coiled-coil region" evidence="9">
    <location>
        <begin position="158"/>
        <end position="185"/>
    </location>
</feature>
<dbReference type="GeneID" id="5890050"/>
<dbReference type="PANTHER" id="PTHR21136:SF168">
    <property type="entry name" value="VESICLE-ASSOCIATED MEMBRANE PROTEIN 9"/>
    <property type="match status" value="1"/>
</dbReference>
<name>A9UVG6_MONBE</name>
<dbReference type="GO" id="GO:0016192">
    <property type="term" value="P:vesicle-mediated transport"/>
    <property type="evidence" value="ECO:0007669"/>
    <property type="project" value="InterPro"/>
</dbReference>
<dbReference type="PROSITE" id="PS50892">
    <property type="entry name" value="V_SNARE"/>
    <property type="match status" value="1"/>
</dbReference>
<sequence>MPAHYLAVAFQGSILAEFTESQGNFVTIVTTFIANLGAQPGKRVYRSDEGAVRHLYCVLEQDQVQFVCFAEAGTPHAAIFDGLERVAARFAATFANQRTRPAYSLNNELEPLLRRELGHINAARSDTDALQSTRAQVDEVRGILVQNIDKVLQRGEALDALVDKAEELEFNADRFRHNATRLKRQMWWKNIKWQIVLFLVFVVVIIAILGIAGVFKKKKHSGSKDTTTTTTTTTSAP</sequence>
<dbReference type="PANTHER" id="PTHR21136">
    <property type="entry name" value="SNARE PROTEINS"/>
    <property type="match status" value="1"/>
</dbReference>
<organism evidence="13 14">
    <name type="scientific">Monosiga brevicollis</name>
    <name type="common">Choanoflagellate</name>
    <dbReference type="NCBI Taxonomy" id="81824"/>
    <lineage>
        <taxon>Eukaryota</taxon>
        <taxon>Choanoflagellata</taxon>
        <taxon>Craspedida</taxon>
        <taxon>Salpingoecidae</taxon>
        <taxon>Monosiga</taxon>
    </lineage>
</organism>
<dbReference type="STRING" id="81824.A9UVG6"/>
<dbReference type="Gene3D" id="1.20.5.110">
    <property type="match status" value="1"/>
</dbReference>
<evidence type="ECO:0000256" key="5">
    <source>
        <dbReference type="ARBA" id="ARBA00022989"/>
    </source>
</evidence>
<comment type="similarity">
    <text evidence="1">Belongs to the synaptobrevin family.</text>
</comment>
<evidence type="ECO:0000256" key="8">
    <source>
        <dbReference type="PROSITE-ProRule" id="PRU00290"/>
    </source>
</evidence>
<comment type="subcellular location">
    <subcellularLocation>
        <location evidence="7">Endomembrane system</location>
        <topology evidence="7">Single-pass type IV membrane protein</topology>
    </subcellularLocation>
</comment>
<dbReference type="GO" id="GO:0015031">
    <property type="term" value="P:protein transport"/>
    <property type="evidence" value="ECO:0007669"/>
    <property type="project" value="UniProtKB-KW"/>
</dbReference>
<feature type="domain" description="Longin" evidence="11">
    <location>
        <begin position="1"/>
        <end position="113"/>
    </location>
</feature>
<protein>
    <recommendedName>
        <fullName evidence="15">V-SNARE coiled-coil homology domain-containing protein</fullName>
    </recommendedName>
</protein>
<keyword evidence="14" id="KW-1185">Reference proteome</keyword>
<dbReference type="EMBL" id="CH991547">
    <property type="protein sequence ID" value="EDQ90396.1"/>
    <property type="molecule type" value="Genomic_DNA"/>
</dbReference>
<keyword evidence="3 10" id="KW-0812">Transmembrane</keyword>
<dbReference type="GO" id="GO:0016020">
    <property type="term" value="C:membrane"/>
    <property type="evidence" value="ECO:0007669"/>
    <property type="project" value="InterPro"/>
</dbReference>
<keyword evidence="6 10" id="KW-0472">Membrane</keyword>
<dbReference type="InterPro" id="IPR051097">
    <property type="entry name" value="Synaptobrevin-like_transport"/>
</dbReference>
<keyword evidence="8 9" id="KW-0175">Coiled coil</keyword>
<evidence type="ECO:0008006" key="15">
    <source>
        <dbReference type="Google" id="ProtNLM"/>
    </source>
</evidence>
<evidence type="ECO:0000256" key="7">
    <source>
        <dbReference type="ARBA" id="ARBA00046280"/>
    </source>
</evidence>
<dbReference type="GO" id="GO:0005737">
    <property type="term" value="C:cytoplasm"/>
    <property type="evidence" value="ECO:0007669"/>
    <property type="project" value="UniProtKB-ARBA"/>
</dbReference>
<keyword evidence="5 10" id="KW-1133">Transmembrane helix</keyword>
<dbReference type="Pfam" id="PF00957">
    <property type="entry name" value="Synaptobrevin"/>
    <property type="match status" value="1"/>
</dbReference>
<evidence type="ECO:0000259" key="11">
    <source>
        <dbReference type="PROSITE" id="PS50859"/>
    </source>
</evidence>
<dbReference type="GO" id="GO:0012505">
    <property type="term" value="C:endomembrane system"/>
    <property type="evidence" value="ECO:0007669"/>
    <property type="project" value="UniProtKB-SubCell"/>
</dbReference>
<dbReference type="CDD" id="cd15843">
    <property type="entry name" value="R-SNARE"/>
    <property type="match status" value="1"/>
</dbReference>
<evidence type="ECO:0000256" key="6">
    <source>
        <dbReference type="ARBA" id="ARBA00023136"/>
    </source>
</evidence>
<dbReference type="InParanoid" id="A9UVG6"/>
<dbReference type="SMART" id="SM01270">
    <property type="entry name" value="Longin"/>
    <property type="match status" value="1"/>
</dbReference>
<dbReference type="InterPro" id="IPR042855">
    <property type="entry name" value="V_SNARE_CC"/>
</dbReference>
<evidence type="ECO:0000256" key="1">
    <source>
        <dbReference type="ARBA" id="ARBA00008025"/>
    </source>
</evidence>
<evidence type="ECO:0000256" key="3">
    <source>
        <dbReference type="ARBA" id="ARBA00022692"/>
    </source>
</evidence>
<accession>A9UVG6</accession>
<dbReference type="InterPro" id="IPR010908">
    <property type="entry name" value="Longin_dom"/>
</dbReference>
<evidence type="ECO:0000256" key="10">
    <source>
        <dbReference type="SAM" id="Phobius"/>
    </source>
</evidence>
<dbReference type="Gene3D" id="3.30.450.50">
    <property type="entry name" value="Longin domain"/>
    <property type="match status" value="1"/>
</dbReference>
<evidence type="ECO:0000256" key="2">
    <source>
        <dbReference type="ARBA" id="ARBA00022448"/>
    </source>
</evidence>
<evidence type="ECO:0000256" key="4">
    <source>
        <dbReference type="ARBA" id="ARBA00022927"/>
    </source>
</evidence>
<dbReference type="SUPFAM" id="SSF58038">
    <property type="entry name" value="SNARE fusion complex"/>
    <property type="match status" value="1"/>
</dbReference>
<keyword evidence="4" id="KW-0653">Protein transport</keyword>
<dbReference type="AlphaFoldDB" id="A9UVG6"/>
<evidence type="ECO:0000313" key="14">
    <source>
        <dbReference type="Proteomes" id="UP000001357"/>
    </source>
</evidence>
<dbReference type="eggNOG" id="KOG0859">
    <property type="taxonomic scope" value="Eukaryota"/>
</dbReference>
<evidence type="ECO:0000256" key="9">
    <source>
        <dbReference type="SAM" id="Coils"/>
    </source>
</evidence>
<reference evidence="13 14" key="1">
    <citation type="journal article" date="2008" name="Nature">
        <title>The genome of the choanoflagellate Monosiga brevicollis and the origin of metazoans.</title>
        <authorList>
            <consortium name="JGI Sequencing"/>
            <person name="King N."/>
            <person name="Westbrook M.J."/>
            <person name="Young S.L."/>
            <person name="Kuo A."/>
            <person name="Abedin M."/>
            <person name="Chapman J."/>
            <person name="Fairclough S."/>
            <person name="Hellsten U."/>
            <person name="Isogai Y."/>
            <person name="Letunic I."/>
            <person name="Marr M."/>
            <person name="Pincus D."/>
            <person name="Putnam N."/>
            <person name="Rokas A."/>
            <person name="Wright K.J."/>
            <person name="Zuzow R."/>
            <person name="Dirks W."/>
            <person name="Good M."/>
            <person name="Goodstein D."/>
            <person name="Lemons D."/>
            <person name="Li W."/>
            <person name="Lyons J.B."/>
            <person name="Morris A."/>
            <person name="Nichols S."/>
            <person name="Richter D.J."/>
            <person name="Salamov A."/>
            <person name="Bork P."/>
            <person name="Lim W.A."/>
            <person name="Manning G."/>
            <person name="Miller W.T."/>
            <person name="McGinnis W."/>
            <person name="Shapiro H."/>
            <person name="Tjian R."/>
            <person name="Grigoriev I.V."/>
            <person name="Rokhsar D."/>
        </authorList>
    </citation>
    <scope>NUCLEOTIDE SEQUENCE [LARGE SCALE GENOMIC DNA]</scope>
    <source>
        <strain evidence="14">MX1 / ATCC 50154</strain>
    </source>
</reference>
<dbReference type="FunFam" id="1.20.5.110:FF:000004">
    <property type="entry name" value="Vesicle-associated membrane protein 7"/>
    <property type="match status" value="1"/>
</dbReference>
<dbReference type="Proteomes" id="UP000001357">
    <property type="component" value="Unassembled WGS sequence"/>
</dbReference>
<proteinExistence type="inferred from homology"/>
<dbReference type="InterPro" id="IPR001388">
    <property type="entry name" value="Synaptobrevin-like"/>
</dbReference>
<dbReference type="PROSITE" id="PS50859">
    <property type="entry name" value="LONGIN"/>
    <property type="match status" value="1"/>
</dbReference>
<feature type="domain" description="V-SNARE coiled-coil homology" evidence="12">
    <location>
        <begin position="129"/>
        <end position="189"/>
    </location>
</feature>
<dbReference type="OMA" id="NTKLMIM"/>
<dbReference type="KEGG" id="mbr:MONBRDRAFT_18392"/>
<dbReference type="PRINTS" id="PR00219">
    <property type="entry name" value="SYNAPTOBREVN"/>
</dbReference>
<gene>
    <name evidence="13" type="ORF">MONBRDRAFT_18392</name>
</gene>
<evidence type="ECO:0000313" key="13">
    <source>
        <dbReference type="EMBL" id="EDQ90396.1"/>
    </source>
</evidence>
<feature type="transmembrane region" description="Helical" evidence="10">
    <location>
        <begin position="193"/>
        <end position="215"/>
    </location>
</feature>